<dbReference type="SUPFAM" id="SSF49785">
    <property type="entry name" value="Galactose-binding domain-like"/>
    <property type="match status" value="1"/>
</dbReference>
<keyword evidence="5" id="KW-1185">Reference proteome</keyword>
<name>A0ABR1PR41_DIAER</name>
<reference evidence="4 5" key="1">
    <citation type="submission" date="2024-02" db="EMBL/GenBank/DDBJ databases">
        <title>De novo assembly and annotation of 12 fungi associated with fruit tree decline syndrome in Ontario, Canada.</title>
        <authorList>
            <person name="Sulman M."/>
            <person name="Ellouze W."/>
            <person name="Ilyukhin E."/>
        </authorList>
    </citation>
    <scope>NUCLEOTIDE SEQUENCE [LARGE SCALE GENOMIC DNA]</scope>
    <source>
        <strain evidence="4 5">M169</strain>
    </source>
</reference>
<dbReference type="Pfam" id="PF08547">
    <property type="entry name" value="CIA30"/>
    <property type="match status" value="1"/>
</dbReference>
<dbReference type="PANTHER" id="PTHR13194:SF19">
    <property type="entry name" value="NAD(P)-BINDING ROSSMANN-FOLD SUPERFAMILY PROTEIN"/>
    <property type="match status" value="1"/>
</dbReference>
<feature type="signal peptide" evidence="2">
    <location>
        <begin position="1"/>
        <end position="20"/>
    </location>
</feature>
<gene>
    <name evidence="4" type="ORF">SLS63_000545</name>
</gene>
<dbReference type="InterPro" id="IPR008979">
    <property type="entry name" value="Galactose-bd-like_sf"/>
</dbReference>
<dbReference type="Proteomes" id="UP001430848">
    <property type="component" value="Unassembled WGS sequence"/>
</dbReference>
<evidence type="ECO:0000313" key="4">
    <source>
        <dbReference type="EMBL" id="KAK7742977.1"/>
    </source>
</evidence>
<feature type="chain" id="PRO_5045437927" description="NADH:ubiquinone oxidoreductase intermediate-associated protein 30 domain-containing protein" evidence="2">
    <location>
        <begin position="21"/>
        <end position="194"/>
    </location>
</feature>
<evidence type="ECO:0000256" key="2">
    <source>
        <dbReference type="SAM" id="SignalP"/>
    </source>
</evidence>
<dbReference type="InterPro" id="IPR039131">
    <property type="entry name" value="NDUFAF1"/>
</dbReference>
<dbReference type="PANTHER" id="PTHR13194">
    <property type="entry name" value="COMPLEX I INTERMEDIATE-ASSOCIATED PROTEIN 30"/>
    <property type="match status" value="1"/>
</dbReference>
<keyword evidence="2" id="KW-0732">Signal</keyword>
<accession>A0ABR1PR41</accession>
<feature type="domain" description="NADH:ubiquinone oxidoreductase intermediate-associated protein 30" evidence="3">
    <location>
        <begin position="31"/>
        <end position="193"/>
    </location>
</feature>
<dbReference type="InterPro" id="IPR013857">
    <property type="entry name" value="NADH-UbQ_OxRdtase-assoc_prot30"/>
</dbReference>
<protein>
    <recommendedName>
        <fullName evidence="3">NADH:ubiquinone oxidoreductase intermediate-associated protein 30 domain-containing protein</fullName>
    </recommendedName>
</protein>
<comment type="caution">
    <text evidence="4">The sequence shown here is derived from an EMBL/GenBank/DDBJ whole genome shotgun (WGS) entry which is preliminary data.</text>
</comment>
<organism evidence="4 5">
    <name type="scientific">Diaporthe eres</name>
    <name type="common">Phomopsis oblonga</name>
    <dbReference type="NCBI Taxonomy" id="83184"/>
    <lineage>
        <taxon>Eukaryota</taxon>
        <taxon>Fungi</taxon>
        <taxon>Dikarya</taxon>
        <taxon>Ascomycota</taxon>
        <taxon>Pezizomycotina</taxon>
        <taxon>Sordariomycetes</taxon>
        <taxon>Sordariomycetidae</taxon>
        <taxon>Diaporthales</taxon>
        <taxon>Diaporthaceae</taxon>
        <taxon>Diaporthe</taxon>
        <taxon>Diaporthe eres species complex</taxon>
    </lineage>
</organism>
<evidence type="ECO:0000256" key="1">
    <source>
        <dbReference type="ARBA" id="ARBA00007884"/>
    </source>
</evidence>
<dbReference type="EMBL" id="JAKNSF020000001">
    <property type="protein sequence ID" value="KAK7742977.1"/>
    <property type="molecule type" value="Genomic_DNA"/>
</dbReference>
<proteinExistence type="inferred from homology"/>
<evidence type="ECO:0000259" key="3">
    <source>
        <dbReference type="Pfam" id="PF08547"/>
    </source>
</evidence>
<comment type="similarity">
    <text evidence="1">Belongs to the CIA30 family.</text>
</comment>
<sequence>MYYSHFFFTALLLHAAGTHGATLPLFHPWNASEWIASDDTVRGGLSRSSLEVIPPGAPGNPTGSEPIASFVGNLDYEALNGSGFASQRTVDGWPGVDLSAYDRLVLEVPYADGKTYTLNVKDTVLPAVNGVEQATVSWEHDFQLPARDAAAADDYDQVVVMFEDLVPTFRGRVQNDTEPLNLTDIKRFNIMIRR</sequence>
<evidence type="ECO:0000313" key="5">
    <source>
        <dbReference type="Proteomes" id="UP001430848"/>
    </source>
</evidence>